<comment type="caution">
    <text evidence="2">The sequence shown here is derived from an EMBL/GenBank/DDBJ whole genome shotgun (WGS) entry which is preliminary data.</text>
</comment>
<organism evidence="2 3">
    <name type="scientific">Sutterella seckii</name>
    <dbReference type="NCBI Taxonomy" id="1944635"/>
    <lineage>
        <taxon>Bacteria</taxon>
        <taxon>Pseudomonadati</taxon>
        <taxon>Pseudomonadota</taxon>
        <taxon>Betaproteobacteria</taxon>
        <taxon>Burkholderiales</taxon>
        <taxon>Sutterellaceae</taxon>
        <taxon>Sutterella</taxon>
    </lineage>
</organism>
<dbReference type="SUPFAM" id="SSF100950">
    <property type="entry name" value="NagB/RpiA/CoA transferase-like"/>
    <property type="match status" value="1"/>
</dbReference>
<feature type="domain" description="LUD" evidence="1">
    <location>
        <begin position="65"/>
        <end position="227"/>
    </location>
</feature>
<dbReference type="AlphaFoldDB" id="A0A6I1EN84"/>
<dbReference type="InterPro" id="IPR024185">
    <property type="entry name" value="FTHF_cligase-like_sf"/>
</dbReference>
<name>A0A6I1EN84_9BURK</name>
<dbReference type="Pfam" id="PF02589">
    <property type="entry name" value="LUD_dom"/>
    <property type="match status" value="1"/>
</dbReference>
<evidence type="ECO:0000259" key="1">
    <source>
        <dbReference type="Pfam" id="PF02589"/>
    </source>
</evidence>
<accession>A0A6I1EN84</accession>
<dbReference type="PANTHER" id="PTHR43682">
    <property type="entry name" value="LACTATE UTILIZATION PROTEIN C"/>
    <property type="match status" value="1"/>
</dbReference>
<dbReference type="Proteomes" id="UP000430564">
    <property type="component" value="Unassembled WGS sequence"/>
</dbReference>
<dbReference type="InterPro" id="IPR037171">
    <property type="entry name" value="NagB/RpiA_transferase-like"/>
</dbReference>
<proteinExistence type="predicted"/>
<evidence type="ECO:0000313" key="3">
    <source>
        <dbReference type="Proteomes" id="UP000430564"/>
    </source>
</evidence>
<evidence type="ECO:0000313" key="2">
    <source>
        <dbReference type="EMBL" id="KAB7655149.1"/>
    </source>
</evidence>
<reference evidence="2 3" key="1">
    <citation type="submission" date="2019-10" db="EMBL/GenBank/DDBJ databases">
        <title>Genome diversity of Sutterella seckii.</title>
        <authorList>
            <person name="Chaplin A.V."/>
            <person name="Sokolova S.R."/>
            <person name="Mosin K.A."/>
            <person name="Ivanova E.L."/>
            <person name="Kochetkova T.O."/>
            <person name="Goltsov A.Y."/>
            <person name="Trofimov D.Y."/>
            <person name="Efimov B.A."/>
        </authorList>
    </citation>
    <scope>NUCLEOTIDE SEQUENCE [LARGE SCALE GENOMIC DNA]</scope>
    <source>
        <strain evidence="2 3">ASD393</strain>
    </source>
</reference>
<dbReference type="Gene3D" id="3.40.50.10420">
    <property type="entry name" value="NagB/RpiA/CoA transferase-like"/>
    <property type="match status" value="1"/>
</dbReference>
<dbReference type="OrthoDB" id="9794157at2"/>
<protein>
    <submittedName>
        <fullName evidence="2">Lactate utilization protein C</fullName>
    </submittedName>
</protein>
<dbReference type="InterPro" id="IPR003741">
    <property type="entry name" value="LUD_dom"/>
</dbReference>
<gene>
    <name evidence="2" type="ORF">GBM95_09765</name>
</gene>
<sequence>MKNREAFLGALAAKLGRPVRTEPLPAAKPVNDYALTRFADLSPDELLKMFFEISGSVNLADCRLTTAAGLAEVVKDIAAELGDGEVLLSAEKDLKDLGVTTDAIGPNAWEWGSVEGRKNSERASTSRTGVVWAENALAESGTMVLFSSVENGRSVSLLPQNTIFVVKKSAILPRLGLLSKKLHERFAAGIPMPSCINLVGGPSSTADIELVKVVGVHGPLKAVYLVIEDL</sequence>
<dbReference type="PANTHER" id="PTHR43682:SF1">
    <property type="entry name" value="LACTATE UTILIZATION PROTEIN C"/>
    <property type="match status" value="1"/>
</dbReference>
<dbReference type="EMBL" id="WEHX01000089">
    <property type="protein sequence ID" value="KAB7655149.1"/>
    <property type="molecule type" value="Genomic_DNA"/>
</dbReference>